<feature type="compositionally biased region" description="Low complexity" evidence="9">
    <location>
        <begin position="451"/>
        <end position="460"/>
    </location>
</feature>
<dbReference type="SUPFAM" id="SSF118251">
    <property type="entry name" value="Variant surface glycoprotein MITAT 1.2, VSG 221, C-terminal domain"/>
    <property type="match status" value="1"/>
</dbReference>
<keyword evidence="5" id="KW-0732">Signal</keyword>
<feature type="domain" description="Trypanosome variant surface glycoprotein B-type N-terminal" evidence="10">
    <location>
        <begin position="77"/>
        <end position="410"/>
    </location>
</feature>
<evidence type="ECO:0000256" key="3">
    <source>
        <dbReference type="ARBA" id="ARBA00022475"/>
    </source>
</evidence>
<comment type="function">
    <text evidence="1">VSG forms a coat on the surface of the parasite. The trypanosome evades the immune response of the host by expressing a series of antigenically distinct VSGs from an estimated 1000 VSG genes.</text>
</comment>
<evidence type="ECO:0000256" key="8">
    <source>
        <dbReference type="ARBA" id="ARBA00023288"/>
    </source>
</evidence>
<dbReference type="VEuPathDB" id="TriTrypDB:Tb1125.Tb11.v5.0139"/>
<dbReference type="VEuPathDB" id="TriTrypDB:Tb11.v5.0139"/>
<feature type="non-terminal residue" evidence="11">
    <location>
        <position position="1"/>
    </location>
</feature>
<dbReference type="GO" id="GO:0005886">
    <property type="term" value="C:plasma membrane"/>
    <property type="evidence" value="ECO:0007669"/>
    <property type="project" value="UniProtKB-SubCell"/>
</dbReference>
<evidence type="ECO:0000256" key="6">
    <source>
        <dbReference type="ARBA" id="ARBA00023136"/>
    </source>
</evidence>
<reference evidence="11" key="2">
    <citation type="journal article" date="2014" name="Mol. Biochem. Parasitol.">
        <title>Capturing the variant surface glycoprotein repertoire (the VSGnome) of Trypanosoma brucei Lister 427.</title>
        <authorList>
            <person name="Cross G.A."/>
            <person name="Kim H.S."/>
            <person name="Wickstead B."/>
        </authorList>
    </citation>
    <scope>NUCLEOTIDE SEQUENCE</scope>
    <source>
        <strain evidence="11">Lister 427</strain>
    </source>
</reference>
<feature type="compositionally biased region" description="Basic and acidic residues" evidence="9">
    <location>
        <begin position="461"/>
        <end position="480"/>
    </location>
</feature>
<comment type="subcellular location">
    <subcellularLocation>
        <location evidence="2">Cell membrane</location>
        <topology evidence="2">Lipid-anchor</topology>
        <topology evidence="2">GPI-anchor</topology>
    </subcellularLocation>
</comment>
<evidence type="ECO:0000256" key="9">
    <source>
        <dbReference type="SAM" id="MobiDB-lite"/>
    </source>
</evidence>
<dbReference type="VEuPathDB" id="TriTrypDB:Tb427_000415700"/>
<evidence type="ECO:0000256" key="2">
    <source>
        <dbReference type="ARBA" id="ARBA00004609"/>
    </source>
</evidence>
<proteinExistence type="predicted"/>
<sequence>SGRRSQDRRQIFEQRKGGNIELNCAEQTRQAKLNIFSSDKQGTAMQTSAAKHQKTGQLHKCVLCVAAAALIIEPRSSEGAAATAGRNSYIFKHLCTVVNALDAEPKHKEATSDLDGVPKAATTIKLLFNNRQEVEKSADADRVAKQTPAAGPSNAANPCNGNNKESCRTAKQFLNGLSAPDREVLVKFVESQSHIAKEANATANEVLTAATSIQSDRAKASYAAVKTKLQTALFGQTKMVTGLLSASDTSRTQACGAGTGTAAKGAKEKMAVALLCLCAADTTGCTTCKACSKTATQSVTFANADNSADTAYTAIATQCRTAASKNEHRPISAQLQETASAIRLDLLALKSNAKKAGFVGSVNSEQAAGACEGQSNSGSVACVFAGAENGQPQMPDWLNLVETAAAATAKGFVASTKHRHSQLIALNKTLTALLVTGKSASNQVLTLQQTPTGTQAPAAAEKTEKDCNTKDKEPECKANPKCKWNTEAKDPKKKCTLSEEGKQEIRKEAVNAGAENQTGRKCFDYTTKRTVK</sequence>
<evidence type="ECO:0000313" key="11">
    <source>
        <dbReference type="EMBL" id="AGH59065.1"/>
    </source>
</evidence>
<dbReference type="AlphaFoldDB" id="M4T841"/>
<evidence type="ECO:0000256" key="5">
    <source>
        <dbReference type="ARBA" id="ARBA00022729"/>
    </source>
</evidence>
<keyword evidence="4" id="KW-0336">GPI-anchor</keyword>
<keyword evidence="8" id="KW-0449">Lipoprotein</keyword>
<dbReference type="InterPro" id="IPR027446">
    <property type="entry name" value="VSG_C_dom_sf"/>
</dbReference>
<evidence type="ECO:0000256" key="1">
    <source>
        <dbReference type="ARBA" id="ARBA00002523"/>
    </source>
</evidence>
<keyword evidence="3" id="KW-1003">Cell membrane</keyword>
<dbReference type="Pfam" id="PF13206">
    <property type="entry name" value="VSG_B"/>
    <property type="match status" value="1"/>
</dbReference>
<evidence type="ECO:0000256" key="4">
    <source>
        <dbReference type="ARBA" id="ARBA00022622"/>
    </source>
</evidence>
<feature type="region of interest" description="Disordered" evidence="9">
    <location>
        <begin position="136"/>
        <end position="162"/>
    </location>
</feature>
<dbReference type="Gene3D" id="4.10.110.20">
    <property type="entry name" value="Variant surface glycoprotein MITAT 1.2, VSG 221, C-terminal domain"/>
    <property type="match status" value="1"/>
</dbReference>
<dbReference type="InterPro" id="IPR025932">
    <property type="entry name" value="Trypano_VSG_B_N_dom"/>
</dbReference>
<protein>
    <submittedName>
        <fullName evidence="11">Variant surface glycoprotein 3016</fullName>
    </submittedName>
</protein>
<keyword evidence="6" id="KW-0472">Membrane</keyword>
<name>M4T841_9TRYP</name>
<keyword evidence="7" id="KW-0325">Glycoprotein</keyword>
<organism evidence="11">
    <name type="scientific">Trypanosoma brucei</name>
    <dbReference type="NCBI Taxonomy" id="5691"/>
    <lineage>
        <taxon>Eukaryota</taxon>
        <taxon>Discoba</taxon>
        <taxon>Euglenozoa</taxon>
        <taxon>Kinetoplastea</taxon>
        <taxon>Metakinetoplastina</taxon>
        <taxon>Trypanosomatida</taxon>
        <taxon>Trypanosomatidae</taxon>
        <taxon>Trypanosoma</taxon>
    </lineage>
</organism>
<dbReference type="GO" id="GO:0098552">
    <property type="term" value="C:side of membrane"/>
    <property type="evidence" value="ECO:0007669"/>
    <property type="project" value="UniProtKB-KW"/>
</dbReference>
<reference evidence="11" key="1">
    <citation type="submission" date="2013-02" db="EMBL/GenBank/DDBJ databases">
        <authorList>
            <person name="Cross G.A.M."/>
            <person name="Kim H.-S."/>
            <person name="Wickstead B."/>
        </authorList>
    </citation>
    <scope>NUCLEOTIDE SEQUENCE</scope>
    <source>
        <strain evidence="11">Lister 427</strain>
    </source>
</reference>
<evidence type="ECO:0000256" key="7">
    <source>
        <dbReference type="ARBA" id="ARBA00023180"/>
    </source>
</evidence>
<dbReference type="EMBL" id="KC611634">
    <property type="protein sequence ID" value="AGH59065.1"/>
    <property type="molecule type" value="Genomic_DNA"/>
</dbReference>
<accession>M4T841</accession>
<evidence type="ECO:0000259" key="10">
    <source>
        <dbReference type="Pfam" id="PF13206"/>
    </source>
</evidence>
<feature type="region of interest" description="Disordered" evidence="9">
    <location>
        <begin position="451"/>
        <end position="480"/>
    </location>
</feature>